<accession>K8WKY5</accession>
<proteinExistence type="predicted"/>
<dbReference type="AlphaFoldDB" id="K8WKY5"/>
<evidence type="ECO:0008006" key="3">
    <source>
        <dbReference type="Google" id="ProtNLM"/>
    </source>
</evidence>
<evidence type="ECO:0000313" key="1">
    <source>
        <dbReference type="EMBL" id="EKT61273.1"/>
    </source>
</evidence>
<dbReference type="OrthoDB" id="9790710at2"/>
<dbReference type="HOGENOM" id="CLU_2466563_0_0_6"/>
<evidence type="ECO:0000313" key="2">
    <source>
        <dbReference type="Proteomes" id="UP000010290"/>
    </source>
</evidence>
<dbReference type="RefSeq" id="WP_008914130.1">
    <property type="nucleotide sequence ID" value="NZ_CM001773.1"/>
</dbReference>
<sequence length="88" mass="10060">MTVLPYHIPLIVSNCGGLTEPLSINPDIGILIDSPLSCDSITESIQKSINQKDKYLLIKETPDNWKEIEDFYDWSSISYMTLKVYYSN</sequence>
<name>K8WKY5_9GAMM</name>
<reference evidence="1 2" key="1">
    <citation type="journal article" date="2012" name="BMC Genomics">
        <title>Comparative genomics of bacteria in the genus Providencia isolated from wild Drosophila melanogaster.</title>
        <authorList>
            <person name="Galac M.R."/>
            <person name="Lazzaro B.P."/>
        </authorList>
    </citation>
    <scope>NUCLEOTIDE SEQUENCE [LARGE SCALE GENOMIC DNA]</scope>
    <source>
        <strain evidence="1 2">DSM 19967</strain>
    </source>
</reference>
<dbReference type="Proteomes" id="UP000010290">
    <property type="component" value="Chromosome"/>
</dbReference>
<dbReference type="EMBL" id="AKKN01000002">
    <property type="protein sequence ID" value="EKT61273.1"/>
    <property type="molecule type" value="Genomic_DNA"/>
</dbReference>
<gene>
    <name evidence="1" type="ORF">OO7_01171</name>
</gene>
<keyword evidence="2" id="KW-1185">Reference proteome</keyword>
<comment type="caution">
    <text evidence="1">The sequence shown here is derived from an EMBL/GenBank/DDBJ whole genome shotgun (WGS) entry which is preliminary data.</text>
</comment>
<organism evidence="1 2">
    <name type="scientific">Providencia sneebia DSM 19967</name>
    <dbReference type="NCBI Taxonomy" id="1141660"/>
    <lineage>
        <taxon>Bacteria</taxon>
        <taxon>Pseudomonadati</taxon>
        <taxon>Pseudomonadota</taxon>
        <taxon>Gammaproteobacteria</taxon>
        <taxon>Enterobacterales</taxon>
        <taxon>Morganellaceae</taxon>
        <taxon>Providencia</taxon>
    </lineage>
</organism>
<protein>
    <recommendedName>
        <fullName evidence="3">Glycosyltransferase</fullName>
    </recommendedName>
</protein>